<evidence type="ECO:0000313" key="3">
    <source>
        <dbReference type="Proteomes" id="UP001201163"/>
    </source>
</evidence>
<feature type="region of interest" description="Disordered" evidence="1">
    <location>
        <begin position="129"/>
        <end position="157"/>
    </location>
</feature>
<evidence type="ECO:0000256" key="1">
    <source>
        <dbReference type="SAM" id="MobiDB-lite"/>
    </source>
</evidence>
<feature type="compositionally biased region" description="Polar residues" evidence="1">
    <location>
        <begin position="18"/>
        <end position="27"/>
    </location>
</feature>
<reference evidence="2" key="1">
    <citation type="submission" date="2022-01" db="EMBL/GenBank/DDBJ databases">
        <title>Comparative genomics reveals a dynamic genome evolution in the ectomycorrhizal milk-cap (Lactarius) mushrooms.</title>
        <authorList>
            <consortium name="DOE Joint Genome Institute"/>
            <person name="Lebreton A."/>
            <person name="Tang N."/>
            <person name="Kuo A."/>
            <person name="LaButti K."/>
            <person name="Drula E."/>
            <person name="Barry K."/>
            <person name="Clum A."/>
            <person name="Lipzen A."/>
            <person name="Mousain D."/>
            <person name="Ng V."/>
            <person name="Wang R."/>
            <person name="Wang X."/>
            <person name="Dai Y."/>
            <person name="Henrissat B."/>
            <person name="Grigoriev I.V."/>
            <person name="Guerin-Laguette A."/>
            <person name="Yu F."/>
            <person name="Martin F.M."/>
        </authorList>
    </citation>
    <scope>NUCLEOTIDE SEQUENCE</scope>
    <source>
        <strain evidence="2">QP</strain>
    </source>
</reference>
<evidence type="ECO:0000313" key="2">
    <source>
        <dbReference type="EMBL" id="KAH8980999.1"/>
    </source>
</evidence>
<gene>
    <name evidence="2" type="ORF">EDB92DRAFT_216991</name>
</gene>
<proteinExistence type="predicted"/>
<feature type="region of interest" description="Disordered" evidence="1">
    <location>
        <begin position="18"/>
        <end position="48"/>
    </location>
</feature>
<dbReference type="Proteomes" id="UP001201163">
    <property type="component" value="Unassembled WGS sequence"/>
</dbReference>
<name>A0AAD4Q8L7_9AGAM</name>
<organism evidence="2 3">
    <name type="scientific">Lactarius akahatsu</name>
    <dbReference type="NCBI Taxonomy" id="416441"/>
    <lineage>
        <taxon>Eukaryota</taxon>
        <taxon>Fungi</taxon>
        <taxon>Dikarya</taxon>
        <taxon>Basidiomycota</taxon>
        <taxon>Agaricomycotina</taxon>
        <taxon>Agaricomycetes</taxon>
        <taxon>Russulales</taxon>
        <taxon>Russulaceae</taxon>
        <taxon>Lactarius</taxon>
    </lineage>
</organism>
<dbReference type="EMBL" id="JAKELL010000125">
    <property type="protein sequence ID" value="KAH8980999.1"/>
    <property type="molecule type" value="Genomic_DNA"/>
</dbReference>
<protein>
    <submittedName>
        <fullName evidence="2">Uncharacterized protein</fullName>
    </submittedName>
</protein>
<feature type="compositionally biased region" description="Low complexity" evidence="1">
    <location>
        <begin position="28"/>
        <end position="41"/>
    </location>
</feature>
<sequence length="261" mass="28973">MHTGLPCFIIKMIATSTQPQVRSRSTESGSSQAWSQAWSQGNRQGNRSQITTNQSIRASAPLMPTPAPTKLCSPTLIASILRTVPASIDTFGQTRADGDPVNPIILPISRRCPPRRLFLRSRSRLCGTSSTAHADARAQPRSSPCRRNPSILPIPHRRPPPHSLRVVRWIEILMAMRARVRTRVSNQDMVRYSRMRDGLASVAVSEPVPASLAYGLQPGLHGWAWVFDMPARWKVSMHIRVRGNGTRTYIRLVACKAVKSS</sequence>
<dbReference type="AlphaFoldDB" id="A0AAD4Q8L7"/>
<keyword evidence="3" id="KW-1185">Reference proteome</keyword>
<comment type="caution">
    <text evidence="2">The sequence shown here is derived from an EMBL/GenBank/DDBJ whole genome shotgun (WGS) entry which is preliminary data.</text>
</comment>
<accession>A0AAD4Q8L7</accession>